<accession>A0ACC7VIQ5</accession>
<keyword evidence="2" id="KW-1185">Reference proteome</keyword>
<sequence>MSNITVEQFDFLKQYDRLLHTMSEGFEYLEENLKEEAPPQVEQVFADIVTALQQLNQGNEKLASLLEDRQDEIQQLLIDFQDIVEMMSQWFDKQTNEEKRVLLTQHIIPYFESWRSKMHQLLQPYIAH</sequence>
<protein>
    <submittedName>
        <fullName evidence="1">Uncharacterized protein</fullName>
    </submittedName>
</protein>
<dbReference type="EMBL" id="WMEU01000003">
    <property type="protein sequence ID" value="MYL54014.1"/>
    <property type="molecule type" value="Genomic_DNA"/>
</dbReference>
<comment type="caution">
    <text evidence="1">The sequence shown here is derived from an EMBL/GenBank/DDBJ whole genome shotgun (WGS) entry which is preliminary data.</text>
</comment>
<evidence type="ECO:0000313" key="2">
    <source>
        <dbReference type="Proteomes" id="UP000466692"/>
    </source>
</evidence>
<reference evidence="1" key="1">
    <citation type="submission" date="2019-11" db="EMBL/GenBank/DDBJ databases">
        <title>Genome sequences of 17 halophilic strains isolated from different environments.</title>
        <authorList>
            <person name="Furrow R.E."/>
        </authorList>
    </citation>
    <scope>NUCLEOTIDE SEQUENCE</scope>
    <source>
        <strain evidence="1">22510_22_Filter</strain>
    </source>
</reference>
<evidence type="ECO:0000313" key="1">
    <source>
        <dbReference type="EMBL" id="MYL54014.1"/>
    </source>
</evidence>
<organism evidence="1 2">
    <name type="scientific">Pontibacillus yanchengensis</name>
    <dbReference type="NCBI Taxonomy" id="462910"/>
    <lineage>
        <taxon>Bacteria</taxon>
        <taxon>Bacillati</taxon>
        <taxon>Bacillota</taxon>
        <taxon>Bacilli</taxon>
        <taxon>Bacillales</taxon>
        <taxon>Bacillaceae</taxon>
        <taxon>Pontibacillus</taxon>
    </lineage>
</organism>
<name>A0ACC7VIQ5_9BACI</name>
<dbReference type="Proteomes" id="UP000466692">
    <property type="component" value="Unassembled WGS sequence"/>
</dbReference>
<proteinExistence type="predicted"/>
<gene>
    <name evidence="1" type="ORF">GLW08_11765</name>
</gene>